<dbReference type="InterPro" id="IPR003959">
    <property type="entry name" value="ATPase_AAA_core"/>
</dbReference>
<keyword evidence="4 15" id="KW-0645">Protease</keyword>
<dbReference type="NCBIfam" id="TIGR01241">
    <property type="entry name" value="FtsH_fam"/>
    <property type="match status" value="1"/>
</dbReference>
<feature type="region of interest" description="Disordered" evidence="17">
    <location>
        <begin position="597"/>
        <end position="645"/>
    </location>
</feature>
<dbReference type="InterPro" id="IPR027417">
    <property type="entry name" value="P-loop_NTPase"/>
</dbReference>
<feature type="transmembrane region" description="Helical" evidence="15">
    <location>
        <begin position="105"/>
        <end position="125"/>
    </location>
</feature>
<feature type="binding site" evidence="15">
    <location>
        <position position="497"/>
    </location>
    <ligand>
        <name>Zn(2+)</name>
        <dbReference type="ChEBI" id="CHEBI:29105"/>
        <note>catalytic</note>
    </ligand>
</feature>
<evidence type="ECO:0000256" key="8">
    <source>
        <dbReference type="ARBA" id="ARBA00022801"/>
    </source>
</evidence>
<evidence type="ECO:0000256" key="16">
    <source>
        <dbReference type="RuleBase" id="RU003651"/>
    </source>
</evidence>
<evidence type="ECO:0000256" key="13">
    <source>
        <dbReference type="ARBA" id="ARBA00023136"/>
    </source>
</evidence>
<dbReference type="Gene3D" id="3.40.50.300">
    <property type="entry name" value="P-loop containing nucleotide triphosphate hydrolases"/>
    <property type="match status" value="1"/>
</dbReference>
<gene>
    <name evidence="15" type="primary">ftsH</name>
    <name evidence="19" type="ORF">DEM25_016165</name>
</gene>
<evidence type="ECO:0000259" key="18">
    <source>
        <dbReference type="SMART" id="SM00382"/>
    </source>
</evidence>
<proteinExistence type="inferred from homology"/>
<dbReference type="PANTHER" id="PTHR23076:SF97">
    <property type="entry name" value="ATP-DEPENDENT ZINC METALLOPROTEASE YME1L1"/>
    <property type="match status" value="1"/>
</dbReference>
<evidence type="ECO:0000256" key="10">
    <source>
        <dbReference type="ARBA" id="ARBA00022840"/>
    </source>
</evidence>
<dbReference type="Gene3D" id="1.10.8.60">
    <property type="match status" value="1"/>
</dbReference>
<keyword evidence="5 15" id="KW-0812">Transmembrane</keyword>
<feature type="binding site" evidence="15">
    <location>
        <begin position="197"/>
        <end position="204"/>
    </location>
    <ligand>
        <name>ATP</name>
        <dbReference type="ChEBI" id="CHEBI:30616"/>
    </ligand>
</feature>
<dbReference type="Pfam" id="PF00004">
    <property type="entry name" value="AAA"/>
    <property type="match status" value="1"/>
</dbReference>
<dbReference type="OrthoDB" id="9809379at2"/>
<dbReference type="InterPro" id="IPR003960">
    <property type="entry name" value="ATPase_AAA_CS"/>
</dbReference>
<dbReference type="EC" id="3.4.24.-" evidence="15"/>
<evidence type="ECO:0000256" key="11">
    <source>
        <dbReference type="ARBA" id="ARBA00022989"/>
    </source>
</evidence>
<dbReference type="Pfam" id="PF01434">
    <property type="entry name" value="Peptidase_M41"/>
    <property type="match status" value="1"/>
</dbReference>
<dbReference type="InterPro" id="IPR041569">
    <property type="entry name" value="AAA_lid_3"/>
</dbReference>
<evidence type="ECO:0000256" key="7">
    <source>
        <dbReference type="ARBA" id="ARBA00022741"/>
    </source>
</evidence>
<dbReference type="GO" id="GO:0005524">
    <property type="term" value="F:ATP binding"/>
    <property type="evidence" value="ECO:0007669"/>
    <property type="project" value="UniProtKB-UniRule"/>
</dbReference>
<dbReference type="AlphaFoldDB" id="A0A3A8AA02"/>
<evidence type="ECO:0000256" key="17">
    <source>
        <dbReference type="SAM" id="MobiDB-lite"/>
    </source>
</evidence>
<comment type="caution">
    <text evidence="19">The sequence shown here is derived from an EMBL/GenBank/DDBJ whole genome shotgun (WGS) entry which is preliminary data.</text>
</comment>
<dbReference type="Gene3D" id="3.30.720.210">
    <property type="match status" value="1"/>
</dbReference>
<dbReference type="InterPro" id="IPR011546">
    <property type="entry name" value="Pept_M41_FtsH_extracell"/>
</dbReference>
<dbReference type="GO" id="GO:0016887">
    <property type="term" value="F:ATP hydrolysis activity"/>
    <property type="evidence" value="ECO:0007669"/>
    <property type="project" value="UniProtKB-UniRule"/>
</dbReference>
<evidence type="ECO:0000313" key="19">
    <source>
        <dbReference type="EMBL" id="RKF06168.1"/>
    </source>
</evidence>
<comment type="similarity">
    <text evidence="16">Belongs to the AAA ATPase family.</text>
</comment>
<evidence type="ECO:0000313" key="20">
    <source>
        <dbReference type="Proteomes" id="UP000246132"/>
    </source>
</evidence>
<comment type="similarity">
    <text evidence="2 15">In the C-terminal section; belongs to the peptidase M41 family.</text>
</comment>
<dbReference type="FunFam" id="1.10.8.60:FF:000001">
    <property type="entry name" value="ATP-dependent zinc metalloprotease FtsH"/>
    <property type="match status" value="1"/>
</dbReference>
<dbReference type="InterPro" id="IPR005936">
    <property type="entry name" value="FtsH"/>
</dbReference>
<dbReference type="InterPro" id="IPR003593">
    <property type="entry name" value="AAA+_ATPase"/>
</dbReference>
<dbReference type="Pfam" id="PF06480">
    <property type="entry name" value="FtsH_ext"/>
    <property type="match status" value="1"/>
</dbReference>
<dbReference type="GO" id="GO:0030163">
    <property type="term" value="P:protein catabolic process"/>
    <property type="evidence" value="ECO:0007669"/>
    <property type="project" value="UniProtKB-UniRule"/>
</dbReference>
<sequence>MNPNYRNFALWAIIALMLVALFNMFQAPSDTAAARDVSYTQFLQDVANGRVESVTIQGEQIVGTYGDTGATFQTFSPGDPELVARLEDRGVEIRARPESDGSNSFMAVLLSWLPMIIILGVWIFFMRQMQGGGSRAMGFGKSKAKLLTEAHGRVTFNDVAGVDEAKQDLEEIVEFLRDPQKFQRLGGKIPRGVLLVGPPGTGKTLLARSVAGEANVPFFTISGSDFVEMFVGVGASRVRDMFEQAKKNSPCIIFIDEIDAVGRHRGAGLGGGNDEREQTLNQLLVEMDGFEANESIILIAATNRPDVLDPALLRPGRFDRQVVVPNPDIVGREKILKVHVRNVPLAPNVDLKVIARGTPGFSGADLMNLVNEAALMAARRNKRLVTMLEFEDAKDKVMMGAERRSSAMTEEEKTLTAYHEAGHAILALNVPSADPVHKATIIPRGRALGMVMQLPEGDRYSMSYKYMISRLAIMMGGRAAEQIKFGKENITSGASSDIEQATKLARAMVTQWGFSDELGQVAYGENQQEVFLGHSVAQTQNMSEATAETIDAEVRKLIDEAYKTAMNILTDKKQDWITLAEGLLEYETLSGDEIKELLAGKKPSRDMGDDTPPSRGSAVPKTGAAKRPSRGKGDEPDPGMEPQTP</sequence>
<protein>
    <recommendedName>
        <fullName evidence="15">ATP-dependent zinc metalloprotease FtsH</fullName>
        <ecNumber evidence="15">3.4.24.-</ecNumber>
    </recommendedName>
</protein>
<name>A0A3A8AA02_9HYPH</name>
<keyword evidence="7 15" id="KW-0547">Nucleotide-binding</keyword>
<accession>A0A3A8AA02</accession>
<comment type="subunit">
    <text evidence="15">Homohexamer.</text>
</comment>
<evidence type="ECO:0000256" key="5">
    <source>
        <dbReference type="ARBA" id="ARBA00022692"/>
    </source>
</evidence>
<keyword evidence="8 15" id="KW-0378">Hydrolase</keyword>
<keyword evidence="13 15" id="KW-0472">Membrane</keyword>
<comment type="function">
    <text evidence="15">Acts as a processive, ATP-dependent zinc metallopeptidase for both cytoplasmic and membrane proteins. Plays a role in the quality control of integral membrane proteins.</text>
</comment>
<dbReference type="EMBL" id="QFWV02000008">
    <property type="protein sequence ID" value="RKF06168.1"/>
    <property type="molecule type" value="Genomic_DNA"/>
</dbReference>
<reference evidence="19 20" key="1">
    <citation type="journal article" date="2018" name="Int. J. Syst. Bacteriol.">
        <title>Oceaniradius stylonemae gen. nov., sp. nov., isolated from a red alga, Stylonema cornu-cervi.</title>
        <authorList>
            <person name="Jeong S."/>
        </authorList>
    </citation>
    <scope>NUCLEOTIDE SEQUENCE [LARGE SCALE GENOMIC DNA]</scope>
    <source>
        <strain evidence="19 20">StC1</strain>
    </source>
</reference>
<dbReference type="Pfam" id="PF17862">
    <property type="entry name" value="AAA_lid_3"/>
    <property type="match status" value="1"/>
</dbReference>
<keyword evidence="20" id="KW-1185">Reference proteome</keyword>
<evidence type="ECO:0000256" key="12">
    <source>
        <dbReference type="ARBA" id="ARBA00023049"/>
    </source>
</evidence>
<keyword evidence="11 15" id="KW-1133">Transmembrane helix</keyword>
<evidence type="ECO:0000256" key="14">
    <source>
        <dbReference type="ARBA" id="ARBA00061570"/>
    </source>
</evidence>
<dbReference type="GO" id="GO:0004176">
    <property type="term" value="F:ATP-dependent peptidase activity"/>
    <property type="evidence" value="ECO:0007669"/>
    <property type="project" value="InterPro"/>
</dbReference>
<evidence type="ECO:0000256" key="3">
    <source>
        <dbReference type="ARBA" id="ARBA00022475"/>
    </source>
</evidence>
<dbReference type="PROSITE" id="PS00674">
    <property type="entry name" value="AAA"/>
    <property type="match status" value="1"/>
</dbReference>
<dbReference type="GO" id="GO:0008270">
    <property type="term" value="F:zinc ion binding"/>
    <property type="evidence" value="ECO:0007669"/>
    <property type="project" value="UniProtKB-UniRule"/>
</dbReference>
<evidence type="ECO:0000256" key="9">
    <source>
        <dbReference type="ARBA" id="ARBA00022833"/>
    </source>
</evidence>
<feature type="binding site" evidence="15">
    <location>
        <position position="419"/>
    </location>
    <ligand>
        <name>Zn(2+)</name>
        <dbReference type="ChEBI" id="CHEBI:29105"/>
        <note>catalytic</note>
    </ligand>
</feature>
<dbReference type="Proteomes" id="UP000246132">
    <property type="component" value="Unassembled WGS sequence"/>
</dbReference>
<keyword evidence="3 15" id="KW-1003">Cell membrane</keyword>
<feature type="domain" description="AAA+ ATPase" evidence="18">
    <location>
        <begin position="189"/>
        <end position="328"/>
    </location>
</feature>
<dbReference type="PANTHER" id="PTHR23076">
    <property type="entry name" value="METALLOPROTEASE M41 FTSH"/>
    <property type="match status" value="1"/>
</dbReference>
<keyword evidence="9 15" id="KW-0862">Zinc</keyword>
<evidence type="ECO:0000256" key="6">
    <source>
        <dbReference type="ARBA" id="ARBA00022723"/>
    </source>
</evidence>
<evidence type="ECO:0000256" key="4">
    <source>
        <dbReference type="ARBA" id="ARBA00022670"/>
    </source>
</evidence>
<comment type="similarity">
    <text evidence="14 15">In the central section; belongs to the AAA ATPase family.</text>
</comment>
<dbReference type="InterPro" id="IPR037219">
    <property type="entry name" value="Peptidase_M41-like"/>
</dbReference>
<feature type="active site" evidence="15">
    <location>
        <position position="420"/>
    </location>
</feature>
<comment type="caution">
    <text evidence="15">Lacks conserved residue(s) required for the propagation of feature annotation.</text>
</comment>
<evidence type="ECO:0000256" key="2">
    <source>
        <dbReference type="ARBA" id="ARBA00010044"/>
    </source>
</evidence>
<dbReference type="GO" id="GO:0006508">
    <property type="term" value="P:proteolysis"/>
    <property type="evidence" value="ECO:0007669"/>
    <property type="project" value="UniProtKB-KW"/>
</dbReference>
<feature type="binding site" evidence="15">
    <location>
        <position position="423"/>
    </location>
    <ligand>
        <name>Zn(2+)</name>
        <dbReference type="ChEBI" id="CHEBI:29105"/>
        <note>catalytic</note>
    </ligand>
</feature>
<comment type="subcellular location">
    <subcellularLocation>
        <location evidence="15">Cell membrane</location>
        <topology evidence="15">Multi-pass membrane protein</topology>
        <orientation evidence="15">Cytoplasmic side</orientation>
    </subcellularLocation>
    <subcellularLocation>
        <location evidence="1">Membrane</location>
    </subcellularLocation>
</comment>
<dbReference type="Gene3D" id="1.20.58.760">
    <property type="entry name" value="Peptidase M41"/>
    <property type="match status" value="1"/>
</dbReference>
<keyword evidence="12 15" id="KW-0482">Metalloprotease</keyword>
<dbReference type="GO" id="GO:0004222">
    <property type="term" value="F:metalloendopeptidase activity"/>
    <property type="evidence" value="ECO:0007669"/>
    <property type="project" value="InterPro"/>
</dbReference>
<dbReference type="HAMAP" id="MF_01458">
    <property type="entry name" value="FtsH"/>
    <property type="match status" value="1"/>
</dbReference>
<dbReference type="FunFam" id="3.40.50.300:FF:000001">
    <property type="entry name" value="ATP-dependent zinc metalloprotease FtsH"/>
    <property type="match status" value="1"/>
</dbReference>
<dbReference type="SUPFAM" id="SSF140990">
    <property type="entry name" value="FtsH protease domain-like"/>
    <property type="match status" value="1"/>
</dbReference>
<feature type="compositionally biased region" description="Basic and acidic residues" evidence="17">
    <location>
        <begin position="597"/>
        <end position="608"/>
    </location>
</feature>
<keyword evidence="6 15" id="KW-0479">Metal-binding</keyword>
<organism evidence="19 20">
    <name type="scientific">Oceaniradius stylonematis</name>
    <dbReference type="NCBI Taxonomy" id="2184161"/>
    <lineage>
        <taxon>Bacteria</taxon>
        <taxon>Pseudomonadati</taxon>
        <taxon>Pseudomonadota</taxon>
        <taxon>Alphaproteobacteria</taxon>
        <taxon>Hyphomicrobiales</taxon>
        <taxon>Ahrensiaceae</taxon>
        <taxon>Oceaniradius</taxon>
    </lineage>
</organism>
<keyword evidence="10 15" id="KW-0067">ATP-binding</keyword>
<comment type="cofactor">
    <cofactor evidence="15">
        <name>Zn(2+)</name>
        <dbReference type="ChEBI" id="CHEBI:29105"/>
    </cofactor>
    <text evidence="15">Binds 1 zinc ion per subunit.</text>
</comment>
<dbReference type="GO" id="GO:0005886">
    <property type="term" value="C:plasma membrane"/>
    <property type="evidence" value="ECO:0007669"/>
    <property type="project" value="UniProtKB-SubCell"/>
</dbReference>
<dbReference type="CDD" id="cd19501">
    <property type="entry name" value="RecA-like_FtsH"/>
    <property type="match status" value="1"/>
</dbReference>
<dbReference type="InterPro" id="IPR000642">
    <property type="entry name" value="Peptidase_M41"/>
</dbReference>
<dbReference type="SMART" id="SM00382">
    <property type="entry name" value="AAA"/>
    <property type="match status" value="1"/>
</dbReference>
<evidence type="ECO:0000256" key="1">
    <source>
        <dbReference type="ARBA" id="ARBA00004370"/>
    </source>
</evidence>
<evidence type="ECO:0000256" key="15">
    <source>
        <dbReference type="HAMAP-Rule" id="MF_01458"/>
    </source>
</evidence>
<dbReference type="SUPFAM" id="SSF52540">
    <property type="entry name" value="P-loop containing nucleoside triphosphate hydrolases"/>
    <property type="match status" value="1"/>
</dbReference>
<dbReference type="FunFam" id="1.20.58.760:FF:000001">
    <property type="entry name" value="ATP-dependent zinc metalloprotease FtsH"/>
    <property type="match status" value="1"/>
</dbReference>
<dbReference type="RefSeq" id="WP_109768846.1">
    <property type="nucleotide sequence ID" value="NZ_CP159474.1"/>
</dbReference>